<dbReference type="Pfam" id="PF01694">
    <property type="entry name" value="Rhomboid"/>
    <property type="match status" value="1"/>
</dbReference>
<dbReference type="PANTHER" id="PTHR43731:SF14">
    <property type="entry name" value="PRESENILIN-ASSOCIATED RHOMBOID-LIKE PROTEIN, MITOCHONDRIAL"/>
    <property type="match status" value="1"/>
</dbReference>
<feature type="transmembrane region" description="Helical" evidence="7">
    <location>
        <begin position="115"/>
        <end position="135"/>
    </location>
</feature>
<comment type="similarity">
    <text evidence="2">Belongs to the peptidase S54 family.</text>
</comment>
<keyword evidence="6 7" id="KW-0472">Membrane</keyword>
<proteinExistence type="inferred from homology"/>
<evidence type="ECO:0000256" key="2">
    <source>
        <dbReference type="ARBA" id="ARBA00009045"/>
    </source>
</evidence>
<dbReference type="SUPFAM" id="SSF144091">
    <property type="entry name" value="Rhomboid-like"/>
    <property type="match status" value="1"/>
</dbReference>
<feature type="transmembrane region" description="Helical" evidence="7">
    <location>
        <begin position="89"/>
        <end position="109"/>
    </location>
</feature>
<dbReference type="Proteomes" id="UP000461768">
    <property type="component" value="Unassembled WGS sequence"/>
</dbReference>
<evidence type="ECO:0000256" key="3">
    <source>
        <dbReference type="ARBA" id="ARBA00022692"/>
    </source>
</evidence>
<evidence type="ECO:0000313" key="10">
    <source>
        <dbReference type="Proteomes" id="UP000461768"/>
    </source>
</evidence>
<dbReference type="EMBL" id="WAGX01000005">
    <property type="protein sequence ID" value="KAB1438776.1"/>
    <property type="molecule type" value="Genomic_DNA"/>
</dbReference>
<evidence type="ECO:0000256" key="4">
    <source>
        <dbReference type="ARBA" id="ARBA00022801"/>
    </source>
</evidence>
<evidence type="ECO:0000256" key="6">
    <source>
        <dbReference type="ARBA" id="ARBA00023136"/>
    </source>
</evidence>
<evidence type="ECO:0000256" key="5">
    <source>
        <dbReference type="ARBA" id="ARBA00022989"/>
    </source>
</evidence>
<feature type="transmembrane region" description="Helical" evidence="7">
    <location>
        <begin position="57"/>
        <end position="77"/>
    </location>
</feature>
<gene>
    <name evidence="9" type="ORF">F7O84_13960</name>
</gene>
<dbReference type="OrthoDB" id="9813074at2"/>
<organism evidence="9 10">
    <name type="scientific">Candidatus Galacturonatibacter soehngenii</name>
    <dbReference type="NCBI Taxonomy" id="2307010"/>
    <lineage>
        <taxon>Bacteria</taxon>
        <taxon>Bacillati</taxon>
        <taxon>Bacillota</taxon>
        <taxon>Clostridia</taxon>
        <taxon>Lachnospirales</taxon>
        <taxon>Lachnospiraceae</taxon>
        <taxon>Candidatus Galacturonatibacter</taxon>
    </lineage>
</organism>
<evidence type="ECO:0000256" key="7">
    <source>
        <dbReference type="SAM" id="Phobius"/>
    </source>
</evidence>
<comment type="caution">
    <text evidence="9">The sequence shown here is derived from an EMBL/GenBank/DDBJ whole genome shotgun (WGS) entry which is preliminary data.</text>
</comment>
<dbReference type="PANTHER" id="PTHR43731">
    <property type="entry name" value="RHOMBOID PROTEASE"/>
    <property type="match status" value="1"/>
</dbReference>
<dbReference type="InterPro" id="IPR022764">
    <property type="entry name" value="Peptidase_S54_rhomboid_dom"/>
</dbReference>
<comment type="subcellular location">
    <subcellularLocation>
        <location evidence="1">Membrane</location>
        <topology evidence="1">Multi-pass membrane protein</topology>
    </subcellularLocation>
</comment>
<dbReference type="InterPro" id="IPR035952">
    <property type="entry name" value="Rhomboid-like_sf"/>
</dbReference>
<keyword evidence="3 7" id="KW-0812">Transmembrane</keyword>
<protein>
    <submittedName>
        <fullName evidence="9">Rhomboid family intramembrane serine protease</fullName>
    </submittedName>
</protein>
<keyword evidence="10" id="KW-1185">Reference proteome</keyword>
<evidence type="ECO:0000256" key="1">
    <source>
        <dbReference type="ARBA" id="ARBA00004141"/>
    </source>
</evidence>
<evidence type="ECO:0000259" key="8">
    <source>
        <dbReference type="Pfam" id="PF01694"/>
    </source>
</evidence>
<name>A0A7V7UGS8_9FIRM</name>
<reference evidence="9 10" key="1">
    <citation type="submission" date="2019-09" db="EMBL/GenBank/DDBJ databases">
        <authorList>
            <person name="Valk L.C."/>
        </authorList>
    </citation>
    <scope>NUCLEOTIDE SEQUENCE [LARGE SCALE GENOMIC DNA]</scope>
    <source>
        <strain evidence="9">GalUA</strain>
    </source>
</reference>
<keyword evidence="9" id="KW-0645">Protease</keyword>
<sequence>MKNAICTNCFVLANIIVFIVLELKGSTLDSKFMLESGAALAPLIIDYGQYYRLLTSMFLHFGIEHLFNNMLVLFFLGDNLERAVGKVRFVMIYLLSGLGASVLSCVYNYSKGEVVVSAGASGAVFGVIGALLYVVIVNKGRLEEMTSTRLGLLALFSLYHGYSESGIDNLAHIGGFLSGIIIALLLYRRKKPSCRFDSDIIQ</sequence>
<dbReference type="AlphaFoldDB" id="A0A7V7UGS8"/>
<dbReference type="GO" id="GO:0004252">
    <property type="term" value="F:serine-type endopeptidase activity"/>
    <property type="evidence" value="ECO:0007669"/>
    <property type="project" value="InterPro"/>
</dbReference>
<feature type="transmembrane region" description="Helical" evidence="7">
    <location>
        <begin position="169"/>
        <end position="187"/>
    </location>
</feature>
<accession>A0A7V7UGS8</accession>
<evidence type="ECO:0000313" key="9">
    <source>
        <dbReference type="EMBL" id="KAB1438776.1"/>
    </source>
</evidence>
<dbReference type="Gene3D" id="1.20.1540.10">
    <property type="entry name" value="Rhomboid-like"/>
    <property type="match status" value="1"/>
</dbReference>
<dbReference type="GO" id="GO:0006508">
    <property type="term" value="P:proteolysis"/>
    <property type="evidence" value="ECO:0007669"/>
    <property type="project" value="UniProtKB-KW"/>
</dbReference>
<keyword evidence="5 7" id="KW-1133">Transmembrane helix</keyword>
<keyword evidence="4" id="KW-0378">Hydrolase</keyword>
<dbReference type="GO" id="GO:0016020">
    <property type="term" value="C:membrane"/>
    <property type="evidence" value="ECO:0007669"/>
    <property type="project" value="UniProtKB-SubCell"/>
</dbReference>
<feature type="transmembrane region" description="Helical" evidence="7">
    <location>
        <begin position="5"/>
        <end position="23"/>
    </location>
</feature>
<reference evidence="9 10" key="2">
    <citation type="submission" date="2020-02" db="EMBL/GenBank/DDBJ databases">
        <title>Candidatus Galacturonibacter soehngenii shows hetero-acetogenic catabolism of galacturonic acid but lacks a canonical carbon monoxide dehydrogenase/acetyl-CoA synthase complex.</title>
        <authorList>
            <person name="Diender M."/>
            <person name="Stouten G.R."/>
            <person name="Petersen J.F."/>
            <person name="Nielsen P.H."/>
            <person name="Dueholm M.S."/>
            <person name="Pronk J.T."/>
            <person name="Van Loosdrecht M.C.M."/>
        </authorList>
    </citation>
    <scope>NUCLEOTIDE SEQUENCE [LARGE SCALE GENOMIC DNA]</scope>
    <source>
        <strain evidence="9">GalUA</strain>
    </source>
</reference>
<feature type="domain" description="Peptidase S54 rhomboid" evidence="8">
    <location>
        <begin position="48"/>
        <end position="188"/>
    </location>
</feature>
<dbReference type="InterPro" id="IPR050925">
    <property type="entry name" value="Rhomboid_protease_S54"/>
</dbReference>